<dbReference type="AlphaFoldDB" id="A0A6J4PWH2"/>
<name>A0A6J4PWH2_9PSEU</name>
<reference evidence="1" key="1">
    <citation type="submission" date="2020-02" db="EMBL/GenBank/DDBJ databases">
        <authorList>
            <person name="Meier V. D."/>
        </authorList>
    </citation>
    <scope>NUCLEOTIDE SEQUENCE</scope>
    <source>
        <strain evidence="1">AVDCRST_MAG66</strain>
    </source>
</reference>
<organism evidence="1">
    <name type="scientific">uncultured Pseudonocardia sp</name>
    <dbReference type="NCBI Taxonomy" id="211455"/>
    <lineage>
        <taxon>Bacteria</taxon>
        <taxon>Bacillati</taxon>
        <taxon>Actinomycetota</taxon>
        <taxon>Actinomycetes</taxon>
        <taxon>Pseudonocardiales</taxon>
        <taxon>Pseudonocardiaceae</taxon>
        <taxon>Pseudonocardia</taxon>
        <taxon>environmental samples</taxon>
    </lineage>
</organism>
<dbReference type="EMBL" id="CADCUS010000445">
    <property type="protein sequence ID" value="CAA9427592.1"/>
    <property type="molecule type" value="Genomic_DNA"/>
</dbReference>
<protein>
    <submittedName>
        <fullName evidence="1">Uncharacterized protein</fullName>
    </submittedName>
</protein>
<proteinExistence type="predicted"/>
<evidence type="ECO:0000313" key="1">
    <source>
        <dbReference type="EMBL" id="CAA9427592.1"/>
    </source>
</evidence>
<gene>
    <name evidence="1" type="ORF">AVDCRST_MAG66-3129</name>
</gene>
<accession>A0A6J4PWH2</accession>
<sequence>MVAVLGPLARARGLRGDHPEFEQRILVGRIGEVLTLAGSEPVRV</sequence>